<comment type="similarity">
    <text evidence="1 4">Belongs to the short-chain dehydrogenases/reductases (SDR) family.</text>
</comment>
<dbReference type="STRING" id="1287680.R1FXN8"/>
<evidence type="ECO:0000256" key="4">
    <source>
        <dbReference type="RuleBase" id="RU000363"/>
    </source>
</evidence>
<accession>R1FXN8</accession>
<name>R1FXN8_BOTPV</name>
<sequence length="310" mass="31800">METSGEIDPSAIFSAKGLVAVVSGGGSGIGRAITASLVRTGAKVFILGRRIDVLTDTAKALDLSSTKVVPLRCDITSDASIAAVVQQIQADTGYIDVLVNNAGIASPFFNINTAASVDELSAGLLQAHLKTPDVLAANTTSVIGVTAALLPLLDKGNKRRGWRNGSKLGPADVNSRSPSAAPADVDAADDRSSQIITISSIAGIERHGFTGLAYSASKAGALHLGKVFSTMLAPWNIRSNVILPGLFPSEMTSFLPTTDVPFNEAPTGRAGRVEDVAGFVLYLVGRAGAFVNGAVLLADGGRTSQEPCAA</sequence>
<dbReference type="Pfam" id="PF00106">
    <property type="entry name" value="adh_short"/>
    <property type="match status" value="1"/>
</dbReference>
<dbReference type="AlphaFoldDB" id="R1FXN8"/>
<dbReference type="InterPro" id="IPR036291">
    <property type="entry name" value="NAD(P)-bd_dom_sf"/>
</dbReference>
<dbReference type="InterPro" id="IPR002347">
    <property type="entry name" value="SDR_fam"/>
</dbReference>
<gene>
    <name evidence="6" type="ORF">UCRNP2_9380</name>
</gene>
<evidence type="ECO:0000256" key="3">
    <source>
        <dbReference type="ARBA" id="ARBA00023002"/>
    </source>
</evidence>
<dbReference type="KEGG" id="npa:UCRNP2_9380"/>
<dbReference type="Proteomes" id="UP000013521">
    <property type="component" value="Unassembled WGS sequence"/>
</dbReference>
<dbReference type="OrthoDB" id="2898618at2759"/>
<dbReference type="Pfam" id="PF13561">
    <property type="entry name" value="adh_short_C2"/>
    <property type="match status" value="1"/>
</dbReference>
<evidence type="ECO:0000256" key="2">
    <source>
        <dbReference type="ARBA" id="ARBA00022857"/>
    </source>
</evidence>
<dbReference type="PRINTS" id="PR00080">
    <property type="entry name" value="SDRFAMILY"/>
</dbReference>
<feature type="compositionally biased region" description="Low complexity" evidence="5">
    <location>
        <begin position="175"/>
        <end position="185"/>
    </location>
</feature>
<dbReference type="InterPro" id="IPR052178">
    <property type="entry name" value="Sec_Metab_Biosynth_SDR"/>
</dbReference>
<evidence type="ECO:0000313" key="6">
    <source>
        <dbReference type="EMBL" id="EOD43900.1"/>
    </source>
</evidence>
<dbReference type="PRINTS" id="PR00081">
    <property type="entry name" value="GDHRDH"/>
</dbReference>
<dbReference type="OMA" id="EWADSNW"/>
<dbReference type="InterPro" id="IPR020904">
    <property type="entry name" value="Sc_DH/Rdtase_CS"/>
</dbReference>
<feature type="region of interest" description="Disordered" evidence="5">
    <location>
        <begin position="161"/>
        <end position="188"/>
    </location>
</feature>
<dbReference type="SUPFAM" id="SSF51735">
    <property type="entry name" value="NAD(P)-binding Rossmann-fold domains"/>
    <property type="match status" value="1"/>
</dbReference>
<dbReference type="EMBL" id="KB916781">
    <property type="protein sequence ID" value="EOD43900.1"/>
    <property type="molecule type" value="Genomic_DNA"/>
</dbReference>
<dbReference type="PROSITE" id="PS00061">
    <property type="entry name" value="ADH_SHORT"/>
    <property type="match status" value="1"/>
</dbReference>
<organism evidence="6 7">
    <name type="scientific">Botryosphaeria parva (strain UCR-NP2)</name>
    <name type="common">Grapevine canker fungus</name>
    <name type="synonym">Neofusicoccum parvum</name>
    <dbReference type="NCBI Taxonomy" id="1287680"/>
    <lineage>
        <taxon>Eukaryota</taxon>
        <taxon>Fungi</taxon>
        <taxon>Dikarya</taxon>
        <taxon>Ascomycota</taxon>
        <taxon>Pezizomycotina</taxon>
        <taxon>Dothideomycetes</taxon>
        <taxon>Dothideomycetes incertae sedis</taxon>
        <taxon>Botryosphaeriales</taxon>
        <taxon>Botryosphaeriaceae</taxon>
        <taxon>Neofusicoccum</taxon>
    </lineage>
</organism>
<dbReference type="HOGENOM" id="CLU_010194_12_1_1"/>
<evidence type="ECO:0000256" key="5">
    <source>
        <dbReference type="SAM" id="MobiDB-lite"/>
    </source>
</evidence>
<evidence type="ECO:0000256" key="1">
    <source>
        <dbReference type="ARBA" id="ARBA00006484"/>
    </source>
</evidence>
<proteinExistence type="inferred from homology"/>
<dbReference type="Gene3D" id="3.40.50.720">
    <property type="entry name" value="NAD(P)-binding Rossmann-like Domain"/>
    <property type="match status" value="1"/>
</dbReference>
<dbReference type="eggNOG" id="KOG0725">
    <property type="taxonomic scope" value="Eukaryota"/>
</dbReference>
<dbReference type="PANTHER" id="PTHR43618">
    <property type="entry name" value="7-ALPHA-HYDROXYSTEROID DEHYDROGENASE"/>
    <property type="match status" value="1"/>
</dbReference>
<keyword evidence="2" id="KW-0521">NADP</keyword>
<keyword evidence="3" id="KW-0560">Oxidoreductase</keyword>
<evidence type="ECO:0000313" key="7">
    <source>
        <dbReference type="Proteomes" id="UP000013521"/>
    </source>
</evidence>
<dbReference type="GO" id="GO:0016491">
    <property type="term" value="F:oxidoreductase activity"/>
    <property type="evidence" value="ECO:0007669"/>
    <property type="project" value="UniProtKB-KW"/>
</dbReference>
<dbReference type="PANTHER" id="PTHR43618:SF18">
    <property type="entry name" value="SHORT CHAIN DEHYDROGENASE_REDUCTASE FAMILY (AFU_ORTHOLOGUE AFUA_5G12480)"/>
    <property type="match status" value="1"/>
</dbReference>
<protein>
    <submittedName>
        <fullName evidence="6">Putative short chain dehydrogenase reductase protein</fullName>
    </submittedName>
</protein>
<reference evidence="7" key="1">
    <citation type="journal article" date="2013" name="Genome Announc.">
        <title>Draft genome sequence of Neofusicoccum parvum isolate UCR-NP2, a fungal vascular pathogen associated with grapevine cankers.</title>
        <authorList>
            <person name="Blanco-Ulate B."/>
            <person name="Rolshausen P."/>
            <person name="Cantu D."/>
        </authorList>
    </citation>
    <scope>NUCLEOTIDE SEQUENCE [LARGE SCALE GENOMIC DNA]</scope>
    <source>
        <strain evidence="7">UCR-NP2</strain>
    </source>
</reference>